<dbReference type="Pfam" id="PF00069">
    <property type="entry name" value="Pkinase"/>
    <property type="match status" value="1"/>
</dbReference>
<dbReference type="PROSITE" id="PS50011">
    <property type="entry name" value="PROTEIN_KINASE_DOM"/>
    <property type="match status" value="1"/>
</dbReference>
<evidence type="ECO:0000256" key="5">
    <source>
        <dbReference type="ARBA" id="ARBA00022777"/>
    </source>
</evidence>
<dbReference type="GO" id="GO:0005524">
    <property type="term" value="F:ATP binding"/>
    <property type="evidence" value="ECO:0007669"/>
    <property type="project" value="UniProtKB-UniRule"/>
</dbReference>
<dbReference type="PROSITE" id="PS00108">
    <property type="entry name" value="PROTEIN_KINASE_ST"/>
    <property type="match status" value="1"/>
</dbReference>
<evidence type="ECO:0000313" key="11">
    <source>
        <dbReference type="Proteomes" id="UP000319103"/>
    </source>
</evidence>
<dbReference type="InterPro" id="IPR017441">
    <property type="entry name" value="Protein_kinase_ATP_BS"/>
</dbReference>
<dbReference type="EMBL" id="VIGB01000003">
    <property type="protein sequence ID" value="TQF03453.1"/>
    <property type="molecule type" value="Genomic_DNA"/>
</dbReference>
<keyword evidence="6 7" id="KW-0067">ATP-binding</keyword>
<dbReference type="OrthoDB" id="9762169at2"/>
<dbReference type="InterPro" id="IPR000719">
    <property type="entry name" value="Prot_kinase_dom"/>
</dbReference>
<evidence type="ECO:0000256" key="7">
    <source>
        <dbReference type="PROSITE-ProRule" id="PRU10141"/>
    </source>
</evidence>
<dbReference type="PANTHER" id="PTHR43289:SF6">
    <property type="entry name" value="SERINE_THREONINE-PROTEIN KINASE NEKL-3"/>
    <property type="match status" value="1"/>
</dbReference>
<dbReference type="Proteomes" id="UP000319103">
    <property type="component" value="Unassembled WGS sequence"/>
</dbReference>
<keyword evidence="11" id="KW-1185">Reference proteome</keyword>
<keyword evidence="4 7" id="KW-0547">Nucleotide-binding</keyword>
<dbReference type="SUPFAM" id="SSF56112">
    <property type="entry name" value="Protein kinase-like (PK-like)"/>
    <property type="match status" value="1"/>
</dbReference>
<sequence length="397" mass="42899">MRAGDVLGERYRLIGELGRGGFGVVWEAYDQRLGRQVAVKTLRHHGTKAAATDLARLRRETEVLAKLVHPNIVLVLDMGEDSSDGERFSYLVMELLNGLTLKQALADGRPELPRALEWARQLCAALAAAHAAQVIHRDVKPENIMFTAPDRSVLKVLDFGIAQIGDNRDALTTEGSVIGSTPYLAPERWRGEPGSVRSDLYAVGCVLYELLTGQRPFNAGNTYALMVQHLEEEPPRPPALPTGLVELITELLAKDPAGRPGSAAAVAERLDRALEAIRDLRRRADAAFQAAGDGRAAEAIDQLRPLIEQFALAFGSDDARTLRTCHDLAVALARLGRPDEAYCLLAELAPLATAALGDGHPEVEAIQRRLARTPVPERPCPPGLLAALLGAVNRTGS</sequence>
<comment type="caution">
    <text evidence="10">The sequence shown here is derived from an EMBL/GenBank/DDBJ whole genome shotgun (WGS) entry which is preliminary data.</text>
</comment>
<keyword evidence="2" id="KW-0723">Serine/threonine-protein kinase</keyword>
<keyword evidence="5 10" id="KW-0418">Kinase</keyword>
<reference evidence="10 11" key="1">
    <citation type="submission" date="2019-06" db="EMBL/GenBank/DDBJ databases">
        <title>Description of Kitasatospora acidophila sp. nov. isolated from pine grove soil, and reclassification of Streptomyces novaecaesareae to Kitasatospora novaeceasareae comb. nov.</title>
        <authorList>
            <person name="Kim M.J."/>
        </authorList>
    </citation>
    <scope>NUCLEOTIDE SEQUENCE [LARGE SCALE GENOMIC DNA]</scope>
    <source>
        <strain evidence="10 11">MMS16-CNU292</strain>
    </source>
</reference>
<evidence type="ECO:0000256" key="1">
    <source>
        <dbReference type="ARBA" id="ARBA00012513"/>
    </source>
</evidence>
<dbReference type="SMART" id="SM00220">
    <property type="entry name" value="S_TKc"/>
    <property type="match status" value="1"/>
</dbReference>
<gene>
    <name evidence="10" type="ORF">E6W39_15955</name>
</gene>
<feature type="binding site" evidence="7">
    <location>
        <position position="40"/>
    </location>
    <ligand>
        <name>ATP</name>
        <dbReference type="ChEBI" id="CHEBI:30616"/>
    </ligand>
</feature>
<dbReference type="InterPro" id="IPR011990">
    <property type="entry name" value="TPR-like_helical_dom_sf"/>
</dbReference>
<feature type="domain" description="Protein kinase" evidence="9">
    <location>
        <begin position="11"/>
        <end position="274"/>
    </location>
</feature>
<keyword evidence="3" id="KW-0808">Transferase</keyword>
<dbReference type="AlphaFoldDB" id="A0A540W3A3"/>
<feature type="coiled-coil region" evidence="8">
    <location>
        <begin position="263"/>
        <end position="290"/>
    </location>
</feature>
<accession>A0A540W3A3</accession>
<evidence type="ECO:0000256" key="8">
    <source>
        <dbReference type="SAM" id="Coils"/>
    </source>
</evidence>
<dbReference type="InterPro" id="IPR011009">
    <property type="entry name" value="Kinase-like_dom_sf"/>
</dbReference>
<name>A0A540W3A3_9ACTN</name>
<evidence type="ECO:0000313" key="10">
    <source>
        <dbReference type="EMBL" id="TQF03453.1"/>
    </source>
</evidence>
<evidence type="ECO:0000256" key="4">
    <source>
        <dbReference type="ARBA" id="ARBA00022741"/>
    </source>
</evidence>
<organism evidence="10 11">
    <name type="scientific">Kitasatospora acidiphila</name>
    <dbReference type="NCBI Taxonomy" id="2567942"/>
    <lineage>
        <taxon>Bacteria</taxon>
        <taxon>Bacillati</taxon>
        <taxon>Actinomycetota</taxon>
        <taxon>Actinomycetes</taxon>
        <taxon>Kitasatosporales</taxon>
        <taxon>Streptomycetaceae</taxon>
        <taxon>Kitasatospora</taxon>
    </lineage>
</organism>
<evidence type="ECO:0000256" key="6">
    <source>
        <dbReference type="ARBA" id="ARBA00022840"/>
    </source>
</evidence>
<evidence type="ECO:0000256" key="3">
    <source>
        <dbReference type="ARBA" id="ARBA00022679"/>
    </source>
</evidence>
<dbReference type="EC" id="2.7.11.1" evidence="1"/>
<dbReference type="Gene3D" id="1.10.510.10">
    <property type="entry name" value="Transferase(Phosphotransferase) domain 1"/>
    <property type="match status" value="1"/>
</dbReference>
<proteinExistence type="predicted"/>
<evidence type="ECO:0000259" key="9">
    <source>
        <dbReference type="PROSITE" id="PS50011"/>
    </source>
</evidence>
<dbReference type="Gene3D" id="3.30.200.20">
    <property type="entry name" value="Phosphorylase Kinase, domain 1"/>
    <property type="match status" value="1"/>
</dbReference>
<dbReference type="CDD" id="cd14014">
    <property type="entry name" value="STKc_PknB_like"/>
    <property type="match status" value="1"/>
</dbReference>
<keyword evidence="8" id="KW-0175">Coiled coil</keyword>
<dbReference type="PANTHER" id="PTHR43289">
    <property type="entry name" value="MITOGEN-ACTIVATED PROTEIN KINASE KINASE KINASE 20-RELATED"/>
    <property type="match status" value="1"/>
</dbReference>
<dbReference type="InterPro" id="IPR008271">
    <property type="entry name" value="Ser/Thr_kinase_AS"/>
</dbReference>
<dbReference type="PROSITE" id="PS00107">
    <property type="entry name" value="PROTEIN_KINASE_ATP"/>
    <property type="match status" value="1"/>
</dbReference>
<evidence type="ECO:0000256" key="2">
    <source>
        <dbReference type="ARBA" id="ARBA00022527"/>
    </source>
</evidence>
<dbReference type="GO" id="GO:0004674">
    <property type="term" value="F:protein serine/threonine kinase activity"/>
    <property type="evidence" value="ECO:0007669"/>
    <property type="project" value="UniProtKB-KW"/>
</dbReference>
<dbReference type="Gene3D" id="1.25.40.10">
    <property type="entry name" value="Tetratricopeptide repeat domain"/>
    <property type="match status" value="1"/>
</dbReference>
<protein>
    <recommendedName>
        <fullName evidence="1">non-specific serine/threonine protein kinase</fullName>
        <ecNumber evidence="1">2.7.11.1</ecNumber>
    </recommendedName>
</protein>
<dbReference type="RefSeq" id="WP_141634090.1">
    <property type="nucleotide sequence ID" value="NZ_VIGB01000003.1"/>
</dbReference>